<proteinExistence type="predicted"/>
<dbReference type="Proteomes" id="UP001204798">
    <property type="component" value="Unassembled WGS sequence"/>
</dbReference>
<reference evidence="7 8" key="1">
    <citation type="submission" date="2022-08" db="EMBL/GenBank/DDBJ databases">
        <title>Bacterial and archaeal communities from various locations to study Microbial Dark Matter (Phase II).</title>
        <authorList>
            <person name="Stepanauskas R."/>
        </authorList>
    </citation>
    <scope>NUCLEOTIDE SEQUENCE [LARGE SCALE GENOMIC DNA]</scope>
    <source>
        <strain evidence="7 8">PD1</strain>
    </source>
</reference>
<feature type="transmembrane region" description="Helical" evidence="6">
    <location>
        <begin position="321"/>
        <end position="338"/>
    </location>
</feature>
<dbReference type="InterPro" id="IPR005495">
    <property type="entry name" value="LptG/LptF_permease"/>
</dbReference>
<evidence type="ECO:0000256" key="6">
    <source>
        <dbReference type="SAM" id="Phobius"/>
    </source>
</evidence>
<evidence type="ECO:0000256" key="1">
    <source>
        <dbReference type="ARBA" id="ARBA00004651"/>
    </source>
</evidence>
<evidence type="ECO:0000256" key="2">
    <source>
        <dbReference type="ARBA" id="ARBA00022475"/>
    </source>
</evidence>
<gene>
    <name evidence="7" type="ORF">M2350_003318</name>
</gene>
<keyword evidence="2" id="KW-1003">Cell membrane</keyword>
<evidence type="ECO:0000313" key="7">
    <source>
        <dbReference type="EMBL" id="MCS3920881.1"/>
    </source>
</evidence>
<protein>
    <submittedName>
        <fullName evidence="7">Lipopolysaccharide export system permease protein</fullName>
    </submittedName>
</protein>
<keyword evidence="8" id="KW-1185">Reference proteome</keyword>
<feature type="transmembrane region" description="Helical" evidence="6">
    <location>
        <begin position="64"/>
        <end position="92"/>
    </location>
</feature>
<comment type="caution">
    <text evidence="7">The sequence shown here is derived from an EMBL/GenBank/DDBJ whole genome shotgun (WGS) entry which is preliminary data.</text>
</comment>
<feature type="transmembrane region" description="Helical" evidence="6">
    <location>
        <begin position="21"/>
        <end position="44"/>
    </location>
</feature>
<name>A0ABT2ESE9_9BACT</name>
<dbReference type="PANTHER" id="PTHR33529">
    <property type="entry name" value="SLR0882 PROTEIN-RELATED"/>
    <property type="match status" value="1"/>
</dbReference>
<feature type="transmembrane region" description="Helical" evidence="6">
    <location>
        <begin position="350"/>
        <end position="371"/>
    </location>
</feature>
<keyword evidence="4 6" id="KW-1133">Transmembrane helix</keyword>
<sequence>MSCSSTGHWRFDKAMTILDRYLLRELAGAWLIGLAVFVGFLLVGEVLRKSIELFFSLKAPLSEVLRWVLLALPYLVAWSIPISTLFSVVMTIGRMSHDLEITALLAAGVSFLRLLVPIGGLALLISFLSFWLNAFVVPPTYGAADALLWRYRERGGATTGIFIADPPKAPRLILNASQFDPAKGEMRNLWLIETTEKGERVYLEARKARWVGNQWEFYNGFVQVITPDKPMVREQFERLSRPTVLRPPTELSTDKKRLTPNRLTLLALSAEIKRMRQWNVPYEVIAEYIVEWHNRFAMSLSCFVLAMLGAPIALKLRRGGGIAVGVSVVLFLLYYLVWNIGCQLSEAGQLPALIGSHLPNLIGLAFVAAILSRLK</sequence>
<feature type="transmembrane region" description="Helical" evidence="6">
    <location>
        <begin position="104"/>
        <end position="132"/>
    </location>
</feature>
<keyword evidence="3 6" id="KW-0812">Transmembrane</keyword>
<keyword evidence="5 6" id="KW-0472">Membrane</keyword>
<dbReference type="EMBL" id="JANUCP010000007">
    <property type="protein sequence ID" value="MCS3920881.1"/>
    <property type="molecule type" value="Genomic_DNA"/>
</dbReference>
<dbReference type="RefSeq" id="WP_259101151.1">
    <property type="nucleotide sequence ID" value="NZ_CP130454.1"/>
</dbReference>
<comment type="subcellular location">
    <subcellularLocation>
        <location evidence="1">Cell membrane</location>
        <topology evidence="1">Multi-pass membrane protein</topology>
    </subcellularLocation>
</comment>
<evidence type="ECO:0000313" key="8">
    <source>
        <dbReference type="Proteomes" id="UP001204798"/>
    </source>
</evidence>
<evidence type="ECO:0000256" key="3">
    <source>
        <dbReference type="ARBA" id="ARBA00022692"/>
    </source>
</evidence>
<accession>A0ABT2ESE9</accession>
<organism evidence="7 8">
    <name type="scientific">Candidatus Fervidibacter sacchari</name>
    <dbReference type="NCBI Taxonomy" id="1448929"/>
    <lineage>
        <taxon>Bacteria</taxon>
        <taxon>Candidatus Fervidibacterota</taxon>
        <taxon>Candidatus Fervidibacter</taxon>
    </lineage>
</organism>
<dbReference type="PANTHER" id="PTHR33529:SF6">
    <property type="entry name" value="YJGP_YJGQ FAMILY PERMEASE"/>
    <property type="match status" value="1"/>
</dbReference>
<evidence type="ECO:0000256" key="5">
    <source>
        <dbReference type="ARBA" id="ARBA00023136"/>
    </source>
</evidence>
<evidence type="ECO:0000256" key="4">
    <source>
        <dbReference type="ARBA" id="ARBA00022989"/>
    </source>
</evidence>
<feature type="transmembrane region" description="Helical" evidence="6">
    <location>
        <begin position="296"/>
        <end position="314"/>
    </location>
</feature>
<dbReference type="Pfam" id="PF03739">
    <property type="entry name" value="LptF_LptG"/>
    <property type="match status" value="1"/>
</dbReference>